<dbReference type="InterPro" id="IPR004604">
    <property type="entry name" value="DNA_recomb/repair_RecN"/>
</dbReference>
<evidence type="ECO:0000313" key="12">
    <source>
        <dbReference type="EMBL" id="KAA2217069.1"/>
    </source>
</evidence>
<evidence type="ECO:0000256" key="3">
    <source>
        <dbReference type="ARBA" id="ARBA00021315"/>
    </source>
</evidence>
<evidence type="ECO:0000256" key="5">
    <source>
        <dbReference type="ARBA" id="ARBA00022763"/>
    </source>
</evidence>
<dbReference type="EMBL" id="VUOE01000002">
    <property type="protein sequence ID" value="KAA2217069.1"/>
    <property type="molecule type" value="Genomic_DNA"/>
</dbReference>
<evidence type="ECO:0000256" key="8">
    <source>
        <dbReference type="ARBA" id="ARBA00033408"/>
    </source>
</evidence>
<dbReference type="PANTHER" id="PTHR11059">
    <property type="entry name" value="DNA REPAIR PROTEIN RECN"/>
    <property type="match status" value="1"/>
</dbReference>
<reference evidence="12 13" key="1">
    <citation type="submission" date="2019-09" db="EMBL/GenBank/DDBJ databases">
        <authorList>
            <person name="Khan S.A."/>
            <person name="Jeon C.O."/>
            <person name="Chun B.H."/>
            <person name="Jeong S.E."/>
        </authorList>
    </citation>
    <scope>NUCLEOTIDE SEQUENCE [LARGE SCALE GENOMIC DNA]</scope>
    <source>
        <strain evidence="12 13">KCTC 42508</strain>
    </source>
</reference>
<keyword evidence="10" id="KW-0175">Coiled coil</keyword>
<dbReference type="SUPFAM" id="SSF52540">
    <property type="entry name" value="P-loop containing nucleoside triphosphate hydrolases"/>
    <property type="match status" value="2"/>
</dbReference>
<dbReference type="NCBIfam" id="TIGR00634">
    <property type="entry name" value="recN"/>
    <property type="match status" value="1"/>
</dbReference>
<dbReference type="GO" id="GO:0043590">
    <property type="term" value="C:bacterial nucleoid"/>
    <property type="evidence" value="ECO:0007669"/>
    <property type="project" value="TreeGrafter"/>
</dbReference>
<comment type="function">
    <text evidence="1 9">May be involved in recombinational repair of damaged DNA.</text>
</comment>
<feature type="coiled-coil region" evidence="10">
    <location>
        <begin position="199"/>
        <end position="229"/>
    </location>
</feature>
<dbReference type="GO" id="GO:0006281">
    <property type="term" value="P:DNA repair"/>
    <property type="evidence" value="ECO:0007669"/>
    <property type="project" value="UniProtKB-KW"/>
</dbReference>
<dbReference type="GO" id="GO:0006310">
    <property type="term" value="P:DNA recombination"/>
    <property type="evidence" value="ECO:0007669"/>
    <property type="project" value="InterPro"/>
</dbReference>
<keyword evidence="7 9" id="KW-0234">DNA repair</keyword>
<proteinExistence type="inferred from homology"/>
<keyword evidence="4" id="KW-0547">Nucleotide-binding</keyword>
<evidence type="ECO:0000256" key="2">
    <source>
        <dbReference type="ARBA" id="ARBA00009441"/>
    </source>
</evidence>
<evidence type="ECO:0000259" key="11">
    <source>
        <dbReference type="Pfam" id="PF02463"/>
    </source>
</evidence>
<gene>
    <name evidence="12" type="primary">recN</name>
    <name evidence="12" type="ORF">F0361_13915</name>
</gene>
<dbReference type="PIRSF" id="PIRSF003128">
    <property type="entry name" value="RecN"/>
    <property type="match status" value="1"/>
</dbReference>
<evidence type="ECO:0000313" key="13">
    <source>
        <dbReference type="Proteomes" id="UP000323188"/>
    </source>
</evidence>
<dbReference type="GO" id="GO:0009432">
    <property type="term" value="P:SOS response"/>
    <property type="evidence" value="ECO:0007669"/>
    <property type="project" value="TreeGrafter"/>
</dbReference>
<evidence type="ECO:0000256" key="7">
    <source>
        <dbReference type="ARBA" id="ARBA00023204"/>
    </source>
</evidence>
<dbReference type="Gene3D" id="3.40.50.300">
    <property type="entry name" value="P-loop containing nucleotide triphosphate hydrolases"/>
    <property type="match status" value="2"/>
</dbReference>
<comment type="caution">
    <text evidence="12">The sequence shown here is derived from an EMBL/GenBank/DDBJ whole genome shotgun (WGS) entry which is preliminary data.</text>
</comment>
<dbReference type="CDD" id="cd03241">
    <property type="entry name" value="ABC_RecN"/>
    <property type="match status" value="2"/>
</dbReference>
<keyword evidence="6" id="KW-0067">ATP-binding</keyword>
<comment type="similarity">
    <text evidence="2 9">Belongs to the RecN family.</text>
</comment>
<protein>
    <recommendedName>
        <fullName evidence="3 9">DNA repair protein RecN</fullName>
    </recommendedName>
    <alternativeName>
        <fullName evidence="8 9">Recombination protein N</fullName>
    </alternativeName>
</protein>
<feature type="domain" description="RecF/RecN/SMC N-terminal" evidence="11">
    <location>
        <begin position="2"/>
        <end position="507"/>
    </location>
</feature>
<organism evidence="12 13">
    <name type="scientific">Maribacter flavus</name>
    <dbReference type="NCBI Taxonomy" id="1658664"/>
    <lineage>
        <taxon>Bacteria</taxon>
        <taxon>Pseudomonadati</taxon>
        <taxon>Bacteroidota</taxon>
        <taxon>Flavobacteriia</taxon>
        <taxon>Flavobacteriales</taxon>
        <taxon>Flavobacteriaceae</taxon>
        <taxon>Maribacter</taxon>
    </lineage>
</organism>
<dbReference type="Pfam" id="PF02463">
    <property type="entry name" value="SMC_N"/>
    <property type="match status" value="1"/>
</dbReference>
<name>A0A5B2TS38_9FLAO</name>
<evidence type="ECO:0000256" key="6">
    <source>
        <dbReference type="ARBA" id="ARBA00022840"/>
    </source>
</evidence>
<dbReference type="RefSeq" id="WP_154919416.1">
    <property type="nucleotide sequence ID" value="NZ_VUOE01000002.1"/>
</dbReference>
<evidence type="ECO:0000256" key="10">
    <source>
        <dbReference type="SAM" id="Coils"/>
    </source>
</evidence>
<dbReference type="Proteomes" id="UP000323188">
    <property type="component" value="Unassembled WGS sequence"/>
</dbReference>
<dbReference type="AlphaFoldDB" id="A0A5B2TS38"/>
<evidence type="ECO:0000256" key="9">
    <source>
        <dbReference type="PIRNR" id="PIRNR003128"/>
    </source>
</evidence>
<dbReference type="GO" id="GO:0005524">
    <property type="term" value="F:ATP binding"/>
    <property type="evidence" value="ECO:0007669"/>
    <property type="project" value="UniProtKB-KW"/>
</dbReference>
<evidence type="ECO:0000256" key="1">
    <source>
        <dbReference type="ARBA" id="ARBA00003618"/>
    </source>
</evidence>
<evidence type="ECO:0000256" key="4">
    <source>
        <dbReference type="ARBA" id="ARBA00022741"/>
    </source>
</evidence>
<dbReference type="InterPro" id="IPR027417">
    <property type="entry name" value="P-loop_NTPase"/>
</dbReference>
<dbReference type="InterPro" id="IPR003395">
    <property type="entry name" value="RecF/RecN/SMC_N"/>
</dbReference>
<sequence length="550" mass="62199">MLTNLSIDNYALIDSLEVGLDAGFTIITGETGAGKSIFLGGLSLVLGKRADLSSLRDKERKCVIEAYFQIKNYGLQSFFKENDLDYEDSSVIRREILPSGKSRAFINDTPVTLDVLSQLGDRLIDIHSQHQTLRLTENDFQLKLIDALADNKSRLYEFRKTLSSYTSTETVLQELIEFQNNALKEQDYNDFLLTELEAAPLMEGILEELEEQYEQLNNVELIMEELSKGDQLMNDEQIGLTTLLSDLKSTLSRLSGFGKQYQNLHERIQSVYIEIDDINAELQAFRDGVESNPELLEQTNTKLQLLYNLQKKHGVSEISELIKIREELSQKAFETAHVDEKISIKRRELQDLESALEEQALVLRERRNAIIPDLKNQLESDLAHLGMPSASFRIQLESTDTFRTNGMDELSFLFTANKGSDYGELKKVASGGELSRIMLVIKAILAKYEKLPTIMFDEIDTGVSGEISNRMADIMKEMSKDMQVFTITHLPQVASKGNHHFKVFKTDTTDGTSTNMRKLSNDERVVELAQMLGGNELSDSALAHARQLLN</sequence>
<keyword evidence="5 9" id="KW-0227">DNA damage</keyword>
<dbReference type="PANTHER" id="PTHR11059:SF0">
    <property type="entry name" value="DNA REPAIR PROTEIN RECN"/>
    <property type="match status" value="1"/>
</dbReference>
<accession>A0A5B2TS38</accession>